<keyword evidence="8" id="KW-1185">Reference proteome</keyword>
<evidence type="ECO:0000256" key="2">
    <source>
        <dbReference type="ARBA" id="ARBA00022692"/>
    </source>
</evidence>
<dbReference type="EMBL" id="MU251655">
    <property type="protein sequence ID" value="KAG9230645.1"/>
    <property type="molecule type" value="Genomic_DNA"/>
</dbReference>
<feature type="transmembrane region" description="Helical" evidence="5">
    <location>
        <begin position="100"/>
        <end position="119"/>
    </location>
</feature>
<feature type="transmembrane region" description="Helical" evidence="5">
    <location>
        <begin position="166"/>
        <end position="183"/>
    </location>
</feature>
<comment type="subcellular location">
    <subcellularLocation>
        <location evidence="1">Membrane</location>
        <topology evidence="1">Multi-pass membrane protein</topology>
    </subcellularLocation>
</comment>
<dbReference type="SUPFAM" id="SSF103473">
    <property type="entry name" value="MFS general substrate transporter"/>
    <property type="match status" value="1"/>
</dbReference>
<feature type="transmembrane region" description="Helical" evidence="5">
    <location>
        <begin position="131"/>
        <end position="154"/>
    </location>
</feature>
<feature type="transmembrane region" description="Helical" evidence="5">
    <location>
        <begin position="254"/>
        <end position="273"/>
    </location>
</feature>
<protein>
    <submittedName>
        <fullName evidence="7">Major facilitator superfamily domain-containing protein</fullName>
    </submittedName>
</protein>
<dbReference type="InterPro" id="IPR011701">
    <property type="entry name" value="MFS"/>
</dbReference>
<evidence type="ECO:0000256" key="4">
    <source>
        <dbReference type="ARBA" id="ARBA00023136"/>
    </source>
</evidence>
<dbReference type="PANTHER" id="PTHR23502:SF26">
    <property type="entry name" value="MAJOR FACILITATOR SUPERFAMILY (MFS) PROFILE DOMAIN-CONTAINING PROTEIN"/>
    <property type="match status" value="1"/>
</dbReference>
<feature type="transmembrane region" description="Helical" evidence="5">
    <location>
        <begin position="224"/>
        <end position="248"/>
    </location>
</feature>
<keyword evidence="2 5" id="KW-0812">Transmembrane</keyword>
<evidence type="ECO:0000256" key="3">
    <source>
        <dbReference type="ARBA" id="ARBA00022989"/>
    </source>
</evidence>
<evidence type="ECO:0000256" key="1">
    <source>
        <dbReference type="ARBA" id="ARBA00004141"/>
    </source>
</evidence>
<gene>
    <name evidence="7" type="ORF">BJ875DRAFT_384681</name>
</gene>
<proteinExistence type="predicted"/>
<evidence type="ECO:0000259" key="6">
    <source>
        <dbReference type="PROSITE" id="PS50850"/>
    </source>
</evidence>
<dbReference type="Pfam" id="PF07690">
    <property type="entry name" value="MFS_1"/>
    <property type="match status" value="1"/>
</dbReference>
<dbReference type="PROSITE" id="PS50850">
    <property type="entry name" value="MFS"/>
    <property type="match status" value="1"/>
</dbReference>
<dbReference type="GO" id="GO:0005886">
    <property type="term" value="C:plasma membrane"/>
    <property type="evidence" value="ECO:0007669"/>
    <property type="project" value="TreeGrafter"/>
</dbReference>
<keyword evidence="4 5" id="KW-0472">Membrane</keyword>
<evidence type="ECO:0000313" key="7">
    <source>
        <dbReference type="EMBL" id="KAG9230645.1"/>
    </source>
</evidence>
<feature type="domain" description="Major facilitator superfamily (MFS) profile" evidence="6">
    <location>
        <begin position="100"/>
        <end position="553"/>
    </location>
</feature>
<keyword evidence="3 5" id="KW-1133">Transmembrane helix</keyword>
<feature type="transmembrane region" description="Helical" evidence="5">
    <location>
        <begin position="371"/>
        <end position="397"/>
    </location>
</feature>
<dbReference type="Gene3D" id="1.20.1250.20">
    <property type="entry name" value="MFS general substrate transporter like domains"/>
    <property type="match status" value="1"/>
</dbReference>
<dbReference type="OrthoDB" id="440553at2759"/>
<organism evidence="7 8">
    <name type="scientific">Amylocarpus encephaloides</name>
    <dbReference type="NCBI Taxonomy" id="45428"/>
    <lineage>
        <taxon>Eukaryota</taxon>
        <taxon>Fungi</taxon>
        <taxon>Dikarya</taxon>
        <taxon>Ascomycota</taxon>
        <taxon>Pezizomycotina</taxon>
        <taxon>Leotiomycetes</taxon>
        <taxon>Helotiales</taxon>
        <taxon>Helotiales incertae sedis</taxon>
        <taxon>Amylocarpus</taxon>
    </lineage>
</organism>
<comment type="caution">
    <text evidence="7">The sequence shown here is derived from an EMBL/GenBank/DDBJ whole genome shotgun (WGS) entry which is preliminary data.</text>
</comment>
<accession>A0A9P7YCN1</accession>
<feature type="transmembrane region" description="Helical" evidence="5">
    <location>
        <begin position="505"/>
        <end position="522"/>
    </location>
</feature>
<dbReference type="GO" id="GO:0022857">
    <property type="term" value="F:transmembrane transporter activity"/>
    <property type="evidence" value="ECO:0007669"/>
    <property type="project" value="InterPro"/>
</dbReference>
<sequence>MHTPNSSISTSKSESIGHLSVEPNITAEEAQAIASRVKSPTTLGIFPAPPSPLDHFEKWFPTSPGEAPEPLLIEKAQPRCDKSLPQPPYHVFDRWKKRQLVVLVSFAGILSPLSTSIYFPTLTAISKDLNVSVSMVLLTITVYMLVQAIAPFFWMPICSTFGRRPTFIITLLIFLGANIGLIFTKGFLALTILRGVQSIGTAALTATCAAVIGDISTSTERSQYIGLFGGILMFTFISPMIGGVLTSYLGWRTIFWFLAGYGLAVLVLIILVLPETLRSIAGNGTIRLSCMQRPLIHMIRPSPDTTCEPDTRSKFKVPLTFLSARSFVEPLYCLGNRDIFLASLFGAIAFAICTTVIATTTTMFSDHFYHLSYMFLGLAFLPAGAGSVLSFFSIGYLMDYDFRVTQDHYREMHRLEKDTILDYKNLSDFPIERARLRNMWWITLIFVGTVGGYGFTFELSQSMIAVPLILQFFIASSATAMLLMNGILIGDLYKGSISVTPAVNFLRFLAGAAAVGTIQLAIDGIGAGFAFLALGVVMLGATPIMICQWFFGKPWTARRNSTWPRQRLIRMPDFAASKEVLVESVKSIRVPSRVKSAFGG</sequence>
<dbReference type="PANTHER" id="PTHR23502">
    <property type="entry name" value="MAJOR FACILITATOR SUPERFAMILY"/>
    <property type="match status" value="1"/>
</dbReference>
<feature type="transmembrane region" description="Helical" evidence="5">
    <location>
        <begin position="339"/>
        <end position="359"/>
    </location>
</feature>
<reference evidence="7" key="1">
    <citation type="journal article" date="2021" name="IMA Fungus">
        <title>Genomic characterization of three marine fungi, including Emericellopsis atlantica sp. nov. with signatures of a generalist lifestyle and marine biomass degradation.</title>
        <authorList>
            <person name="Hagestad O.C."/>
            <person name="Hou L."/>
            <person name="Andersen J.H."/>
            <person name="Hansen E.H."/>
            <person name="Altermark B."/>
            <person name="Li C."/>
            <person name="Kuhnert E."/>
            <person name="Cox R.J."/>
            <person name="Crous P.W."/>
            <person name="Spatafora J.W."/>
            <person name="Lail K."/>
            <person name="Amirebrahimi M."/>
            <person name="Lipzen A."/>
            <person name="Pangilinan J."/>
            <person name="Andreopoulos W."/>
            <person name="Hayes R.D."/>
            <person name="Ng V."/>
            <person name="Grigoriev I.V."/>
            <person name="Jackson S.A."/>
            <person name="Sutton T.D.S."/>
            <person name="Dobson A.D.W."/>
            <person name="Rama T."/>
        </authorList>
    </citation>
    <scope>NUCLEOTIDE SEQUENCE</scope>
    <source>
        <strain evidence="7">TRa018bII</strain>
    </source>
</reference>
<dbReference type="Proteomes" id="UP000824998">
    <property type="component" value="Unassembled WGS sequence"/>
</dbReference>
<feature type="transmembrane region" description="Helical" evidence="5">
    <location>
        <begin position="439"/>
        <end position="456"/>
    </location>
</feature>
<dbReference type="InterPro" id="IPR020846">
    <property type="entry name" value="MFS_dom"/>
</dbReference>
<evidence type="ECO:0000256" key="5">
    <source>
        <dbReference type="SAM" id="Phobius"/>
    </source>
</evidence>
<feature type="transmembrane region" description="Helical" evidence="5">
    <location>
        <begin position="468"/>
        <end position="493"/>
    </location>
</feature>
<evidence type="ECO:0000313" key="8">
    <source>
        <dbReference type="Proteomes" id="UP000824998"/>
    </source>
</evidence>
<name>A0A9P7YCN1_9HELO</name>
<feature type="transmembrane region" description="Helical" evidence="5">
    <location>
        <begin position="189"/>
        <end position="212"/>
    </location>
</feature>
<dbReference type="InterPro" id="IPR036259">
    <property type="entry name" value="MFS_trans_sf"/>
</dbReference>
<dbReference type="AlphaFoldDB" id="A0A9P7YCN1"/>
<feature type="transmembrane region" description="Helical" evidence="5">
    <location>
        <begin position="528"/>
        <end position="551"/>
    </location>
</feature>